<name>A0A1F4TP99_UNCSA</name>
<evidence type="ECO:0000256" key="1">
    <source>
        <dbReference type="SAM" id="MobiDB-lite"/>
    </source>
</evidence>
<feature type="transmembrane region" description="Helical" evidence="2">
    <location>
        <begin position="284"/>
        <end position="300"/>
    </location>
</feature>
<feature type="transmembrane region" description="Helical" evidence="2">
    <location>
        <begin position="312"/>
        <end position="331"/>
    </location>
</feature>
<evidence type="ECO:0000313" key="4">
    <source>
        <dbReference type="Proteomes" id="UP000177309"/>
    </source>
</evidence>
<feature type="transmembrane region" description="Helical" evidence="2">
    <location>
        <begin position="113"/>
        <end position="141"/>
    </location>
</feature>
<accession>A0A1F4TP99</accession>
<dbReference type="EMBL" id="MEUI01000026">
    <property type="protein sequence ID" value="OGC33903.1"/>
    <property type="molecule type" value="Genomic_DNA"/>
</dbReference>
<organism evidence="3 4">
    <name type="scientific">candidate division WOR-1 bacterium RIFOXYC2_FULL_41_25</name>
    <dbReference type="NCBI Taxonomy" id="1802586"/>
    <lineage>
        <taxon>Bacteria</taxon>
        <taxon>Bacillati</taxon>
        <taxon>Saganbacteria</taxon>
    </lineage>
</organism>
<sequence>MTGTRIPEKKPPQPKPPQTGTGFPSQFTNLKQAILANSSPLRQTSVPLPKPGSTQPSSVDLRTSIHLDPTMGVKVEPAATDAAEVEKIFTAADNAQDFPVGTGNAKQENTVKIAFAVGMVALAGVCIATGHWYVVLSIGLSAAKMGVTAYEKHSGENKALRYSVYVLSALSVVGFAGFHLWNAGEAFFGSGLENGPSRSPIVGALLFILGATHFMYTCYKIGSESLKVRRDTDFQEDRKTIKDIILTTGLSGMAKSSTLVYVLYRTYYTFFQSPGGTPALFEEGYGVAGLALGLLIGKYLHGRGKLREGYLFSGKSLVLAAVLGTIGRAYFTCTTLMPSAEVGVGNVWDMLPNGFSLPLMLFVYWGETLHAAVHSFGYHDIQLNTLRHDLKHLPRVSSEEKDRICSNEGPKVIIERPTVSPFTWPVAHICTALQERSGNRKQTLLELGRYSPYEPGSDQNATILKVDDYHDLVTEDLAVFYNFVRERYLHNFRARAATLSPLEAHREYITMLRELANLYDHLAGGRGVEGPRGVVQRYQEEFRQGYPAAKEKDLGWSEYEEQYCLDLARTATDIRTDAAMLEDILGRYEADGQTELLGHCTLETLYCNLLNQFETNQDGRPKQAYYLIVPKKYRSYEKVQSKEPMQMKGKEMIGLANYEITFAGEDGEFCEIIPARLCYRSNPAWDHVEEKTAYAETYAEAGEAMAKDHSISGCWTPIEQDAKLLDRAIKTSRYVPRDSDTEEHKPFLFMLNDRAGAPIGVELKDGSVVYFPGREQAVRSLYPGKKKYISLKQYNSNAKTTEKILQVSTLDRSKPLQFTPQGEVCTEGKSCVTNPVFQRTQTIVLDTKVRHEDMSAIEFNLDEEHTGCGLVREGASQLTEATRHKKLGLRFSEKVPMVCHYENPDFPAPEEIEDAAIRWAHFDITYRTDGKKFDVPFGIEKFFLDHWNEVTTAGGKKPKLVPTGKIRVGRDDRDRATFEVECESKRRGEEGQTEWIMFYEEGQVGVPAYPPCLPPPEQLDQDSVKIRIYPKRVGKLAYLRYAYWADTLNDVPADLRAGHDGGTYTKRERPNGTVYYEYYRYARIENWDKNPFPWIDERSVDLSAGFKIKGIPGKKGGRVVLTAYNFYGKTFDWNAGFVDPGPMNAPTHEAVELVDPKAEWNGNSTVLCLRGENADGSVVRVDGQPVLETVGIPKAPVKGNLIECRLEGDQLTYVGHRDTVYATSPEMIENIPLGKMQWVDFIHIFEGGRIRVYFHNKKDNLAWFEEFTVSDLINLRQSDLYQDSLVAEKQHRLEELYTDLNQTTSPRHLTDQELAEVAALRRDLSEYHPKLETHEKKCVPEGGDHRKDFRPVKRPYLKLTKKGKTASVAAPARVVELARRVPRLRISSVEAKSAVRVREKETGHEIVVPLTEKIPAKHLVVTDKFFEGKYERRLERRPEVVEALRADTVPQLLDGNVLMQVFPQHIKGQKKHTLSEREHPGAATGEAEQTTFYNPDPSDGDYAGPKLTPYARAMKGSGGGIQAGSLFHEVVINSGTPVGRVVDMMFKSILEKENVDHPGGTNFIAYPNPDDITEDFKESRMIYMTKGYVALYSTKIVAKADGVTTVQLFVQRRRWSSSVAIGKIWIRPFLWRQVKAKAVAAIGLRTRTAPIYTWHQILYELNRCTWYFCGPANVSRQISPFAYQYFGMNPFMAEDEYFPYVWGTNFLSGYFAFIHSKQKAGRTTWESFGQEPAIFNVMTPMYCEMLFNIMDEHKGPFAATTLGGGRVQARYLRWAMYMTVLNIMAGTRGLSKMGDMYADRAGDFHEFGNTMNTVWPIWNAAFTLYGLQMAYKAQMVEQRDQMVAVEKMMLEERDQLSSGELSRINKIIAVGRILECTKKLDLTNRNIKPESDQEIEWGQDMFAKLKKLRLQHQAELKQNKAANDNVATEKAVEFDQAALDQLANDAMAISDRWLAGRQKDLTLRQNIKANISEAAKLLSAEDRLEVAKYTVAKHFGWAGKLAQFARYSDLSPYARFFGKDISVAGKAVRLTWNAAISTVYIPWLAIRRVGLSVASGFKYNQIKQMQPIVRDISLIEKALAEKKPVDESSIKLVEDQVLAYSETSTGPASLARFVKHEASDQVRDFVQWEVMGGLKLLRRIVPVPDKAEREFRKTQRAKDQERLAA</sequence>
<dbReference type="Proteomes" id="UP000177309">
    <property type="component" value="Unassembled WGS sequence"/>
</dbReference>
<feature type="transmembrane region" description="Helical" evidence="2">
    <location>
        <begin position="162"/>
        <end position="181"/>
    </location>
</feature>
<gene>
    <name evidence="3" type="ORF">A2462_01365</name>
</gene>
<feature type="region of interest" description="Disordered" evidence="1">
    <location>
        <begin position="1471"/>
        <end position="1501"/>
    </location>
</feature>
<feature type="region of interest" description="Disordered" evidence="1">
    <location>
        <begin position="38"/>
        <end position="60"/>
    </location>
</feature>
<feature type="transmembrane region" description="Helical" evidence="2">
    <location>
        <begin position="201"/>
        <end position="222"/>
    </location>
</feature>
<evidence type="ECO:0000256" key="2">
    <source>
        <dbReference type="SAM" id="Phobius"/>
    </source>
</evidence>
<reference evidence="3 4" key="1">
    <citation type="journal article" date="2016" name="Nat. Commun.">
        <title>Thousands of microbial genomes shed light on interconnected biogeochemical processes in an aquifer system.</title>
        <authorList>
            <person name="Anantharaman K."/>
            <person name="Brown C.T."/>
            <person name="Hug L.A."/>
            <person name="Sharon I."/>
            <person name="Castelle C.J."/>
            <person name="Probst A.J."/>
            <person name="Thomas B.C."/>
            <person name="Singh A."/>
            <person name="Wilkins M.J."/>
            <person name="Karaoz U."/>
            <person name="Brodie E.L."/>
            <person name="Williams K.H."/>
            <person name="Hubbard S.S."/>
            <person name="Banfield J.F."/>
        </authorList>
    </citation>
    <scope>NUCLEOTIDE SEQUENCE [LARGE SCALE GENOMIC DNA]</scope>
</reference>
<keyword evidence="2" id="KW-1133">Transmembrane helix</keyword>
<feature type="compositionally biased region" description="Basic and acidic residues" evidence="1">
    <location>
        <begin position="1"/>
        <end position="11"/>
    </location>
</feature>
<comment type="caution">
    <text evidence="3">The sequence shown here is derived from an EMBL/GenBank/DDBJ whole genome shotgun (WGS) entry which is preliminary data.</text>
</comment>
<feature type="region of interest" description="Disordered" evidence="1">
    <location>
        <begin position="1"/>
        <end position="25"/>
    </location>
</feature>
<evidence type="ECO:0000313" key="3">
    <source>
        <dbReference type="EMBL" id="OGC33903.1"/>
    </source>
</evidence>
<feature type="transmembrane region" description="Helical" evidence="2">
    <location>
        <begin position="243"/>
        <end position="264"/>
    </location>
</feature>
<proteinExistence type="predicted"/>
<protein>
    <submittedName>
        <fullName evidence="3">Uncharacterized protein</fullName>
    </submittedName>
</protein>
<keyword evidence="2" id="KW-0812">Transmembrane</keyword>
<keyword evidence="2" id="KW-0472">Membrane</keyword>